<feature type="binding site" evidence="12">
    <location>
        <begin position="347"/>
        <end position="348"/>
    </location>
    <ligand>
        <name>ATP</name>
        <dbReference type="ChEBI" id="CHEBI:30616"/>
    </ligand>
</feature>
<evidence type="ECO:0000256" key="5">
    <source>
        <dbReference type="ARBA" id="ARBA00022605"/>
    </source>
</evidence>
<dbReference type="RefSeq" id="WP_044842635.1">
    <property type="nucleotide sequence ID" value="NZ_CP059733.1"/>
</dbReference>
<keyword evidence="9 11" id="KW-0315">Glutamine amidotransferase</keyword>
<dbReference type="Pfam" id="PF00733">
    <property type="entry name" value="Asn_synthase"/>
    <property type="match status" value="1"/>
</dbReference>
<feature type="binding site" evidence="12">
    <location>
        <position position="233"/>
    </location>
    <ligand>
        <name>ATP</name>
        <dbReference type="ChEBI" id="CHEBI:30616"/>
    </ligand>
</feature>
<dbReference type="InterPro" id="IPR050795">
    <property type="entry name" value="Asn_Synthetase"/>
</dbReference>
<dbReference type="Gene3D" id="3.60.20.10">
    <property type="entry name" value="Glutamine Phosphoribosylpyrophosphate, subunit 1, domain 1"/>
    <property type="match status" value="1"/>
</dbReference>
<dbReference type="EC" id="6.3.5.4" evidence="3"/>
<sequence>MCSIFCVLDIKTDAAALRPKALEFSRLLRHRGPDWSGIYNNDNAILVHERLAIVDTENGAQPLYNRNRNHVLAVNGEIYNHKQLAEQHTGDYEFLTRSDCEVILPLYEKYGSDFVDQLQGMFAFVLYNETDNSYLVARDHIGIIPLYTGYDEDGNFYVSSEMKALMPICKTVSEFPPGHILDSKDGELKKYYNRDWHEYAAVADNTSSKEELRHALEESVKSHLMTDVPYGVLLSGGLDSSLVSAITQKFAARRVEENDLSEAWWPKVHSFAVGLKGSPDLEAAQKVADSIGTVHHTIHFTEQEGIDALKEVIYHLETYDVTTIRASTPMYLMARKIKAMGIKMVLSGEGADEIFGGYLYFHKAPNAQEFHEETNRKLNKLHMFDCLRANKAMSAWGIEARVPFLDKHFMDVAMRLNPADKMCGNGKIEKGILRSSFEGYLPEEILWRQKEQFSDGVGYSWIDSLKEFVEAQVSDQQLANAAFKFPVNTPDTKEAYFYRSIFEEHFPVPSAADCVPGGKSVACSTAEALAWDESFSKMADPSGRAVQSVHNDSY</sequence>
<reference evidence="15 16" key="1">
    <citation type="journal article" date="2015" name="Genome Announc.">
        <title>Draft Genome Sequences of Marine Isolates of Thalassomonas viridans and Thalassomonas actiniarum.</title>
        <authorList>
            <person name="Olonade I."/>
            <person name="van Zyl L.J."/>
            <person name="Trindade M."/>
        </authorList>
    </citation>
    <scope>NUCLEOTIDE SEQUENCE [LARGE SCALE GENOMIC DNA]</scope>
    <source>
        <strain evidence="15 16">XOM25</strain>
    </source>
</reference>
<dbReference type="CDD" id="cd00712">
    <property type="entry name" value="AsnB"/>
    <property type="match status" value="1"/>
</dbReference>
<comment type="similarity">
    <text evidence="2">Belongs to the asparagine synthetase family.</text>
</comment>
<protein>
    <recommendedName>
        <fullName evidence="3">asparagine synthase (glutamine-hydrolyzing)</fullName>
        <ecNumber evidence="3">6.3.5.4</ecNumber>
    </recommendedName>
</protein>
<dbReference type="SUPFAM" id="SSF52402">
    <property type="entry name" value="Adenine nucleotide alpha hydrolases-like"/>
    <property type="match status" value="1"/>
</dbReference>
<proteinExistence type="inferred from homology"/>
<dbReference type="Proteomes" id="UP000032352">
    <property type="component" value="Chromosome"/>
</dbReference>
<dbReference type="InterPro" id="IPR006426">
    <property type="entry name" value="Asn_synth_AEB"/>
</dbReference>
<dbReference type="GO" id="GO:0005524">
    <property type="term" value="F:ATP binding"/>
    <property type="evidence" value="ECO:0007669"/>
    <property type="project" value="UniProtKB-KW"/>
</dbReference>
<feature type="binding site" evidence="12">
    <location>
        <position position="99"/>
    </location>
    <ligand>
        <name>L-glutamine</name>
        <dbReference type="ChEBI" id="CHEBI:58359"/>
    </ligand>
</feature>
<dbReference type="CDD" id="cd01991">
    <property type="entry name" value="Asn_synthase_B_C"/>
    <property type="match status" value="1"/>
</dbReference>
<dbReference type="GO" id="GO:0006529">
    <property type="term" value="P:asparagine biosynthetic process"/>
    <property type="evidence" value="ECO:0007669"/>
    <property type="project" value="UniProtKB-KW"/>
</dbReference>
<evidence type="ECO:0000256" key="4">
    <source>
        <dbReference type="ARBA" id="ARBA00022598"/>
    </source>
</evidence>
<dbReference type="GO" id="GO:0005829">
    <property type="term" value="C:cytosol"/>
    <property type="evidence" value="ECO:0007669"/>
    <property type="project" value="TreeGrafter"/>
</dbReference>
<dbReference type="PROSITE" id="PS51278">
    <property type="entry name" value="GATASE_TYPE_2"/>
    <property type="match status" value="1"/>
</dbReference>
<evidence type="ECO:0000256" key="7">
    <source>
        <dbReference type="ARBA" id="ARBA00022840"/>
    </source>
</evidence>
<feature type="active site" description="For GATase activity" evidence="11">
    <location>
        <position position="2"/>
    </location>
</feature>
<dbReference type="PIRSF" id="PIRSF001589">
    <property type="entry name" value="Asn_synthetase_glu-h"/>
    <property type="match status" value="1"/>
</dbReference>
<dbReference type="InterPro" id="IPR001962">
    <property type="entry name" value="Asn_synthase"/>
</dbReference>
<evidence type="ECO:0000259" key="14">
    <source>
        <dbReference type="PROSITE" id="PS51278"/>
    </source>
</evidence>
<dbReference type="EMBL" id="CP059733">
    <property type="protein sequence ID" value="WDE07652.1"/>
    <property type="molecule type" value="Genomic_DNA"/>
</dbReference>
<dbReference type="Pfam" id="PF13537">
    <property type="entry name" value="GATase_7"/>
    <property type="match status" value="1"/>
</dbReference>
<evidence type="ECO:0000256" key="2">
    <source>
        <dbReference type="ARBA" id="ARBA00005752"/>
    </source>
</evidence>
<evidence type="ECO:0000256" key="3">
    <source>
        <dbReference type="ARBA" id="ARBA00012737"/>
    </source>
</evidence>
<dbReference type="GO" id="GO:0004066">
    <property type="term" value="F:asparagine synthase (glutamine-hydrolyzing) activity"/>
    <property type="evidence" value="ECO:0007669"/>
    <property type="project" value="UniProtKB-EC"/>
</dbReference>
<keyword evidence="6 12" id="KW-0547">Nucleotide-binding</keyword>
<dbReference type="SUPFAM" id="SSF56235">
    <property type="entry name" value="N-terminal nucleophile aminohydrolases (Ntn hydrolases)"/>
    <property type="match status" value="1"/>
</dbReference>
<dbReference type="Gene3D" id="3.40.50.620">
    <property type="entry name" value="HUPs"/>
    <property type="match status" value="1"/>
</dbReference>
<comment type="pathway">
    <text evidence="1">Amino-acid biosynthesis; L-asparagine biosynthesis; L-asparagine from L-aspartate (L-Gln route): step 1/1.</text>
</comment>
<feature type="binding site" evidence="12">
    <location>
        <position position="273"/>
    </location>
    <ligand>
        <name>ATP</name>
        <dbReference type="ChEBI" id="CHEBI:30616"/>
    </ligand>
</feature>
<dbReference type="InterPro" id="IPR014729">
    <property type="entry name" value="Rossmann-like_a/b/a_fold"/>
</dbReference>
<accession>A0AAE9Z9N5</accession>
<name>A0AAE9Z9N5_9GAMM</name>
<dbReference type="FunFam" id="3.40.50.620:FF:000031">
    <property type="entry name" value="Asparagine synthase B"/>
    <property type="match status" value="1"/>
</dbReference>
<evidence type="ECO:0000313" key="15">
    <source>
        <dbReference type="EMBL" id="WDE07652.1"/>
    </source>
</evidence>
<dbReference type="InterPro" id="IPR029055">
    <property type="entry name" value="Ntn_hydrolases_N"/>
</dbReference>
<feature type="site" description="Important for beta-aspartyl-AMP intermediate formation" evidence="13">
    <location>
        <position position="349"/>
    </location>
</feature>
<dbReference type="AlphaFoldDB" id="A0AAE9Z9N5"/>
<dbReference type="InterPro" id="IPR033738">
    <property type="entry name" value="AsnB_N"/>
</dbReference>
<keyword evidence="16" id="KW-1185">Reference proteome</keyword>
<evidence type="ECO:0000256" key="8">
    <source>
        <dbReference type="ARBA" id="ARBA00022888"/>
    </source>
</evidence>
<keyword evidence="8 11" id="KW-0061">Asparagine biosynthesis</keyword>
<reference evidence="15 16" key="2">
    <citation type="journal article" date="2022" name="Mar. Drugs">
        <title>Bioassay-Guided Fractionation Leads to the Detection of Cholic Acid Generated by the Rare Thalassomonas sp.</title>
        <authorList>
            <person name="Pheiffer F."/>
            <person name="Schneider Y.K."/>
            <person name="Hansen E.H."/>
            <person name="Andersen J.H."/>
            <person name="Isaksson J."/>
            <person name="Busche T."/>
            <person name="R C."/>
            <person name="Kalinowski J."/>
            <person name="Zyl L.V."/>
            <person name="Trindade M."/>
        </authorList>
    </citation>
    <scope>NUCLEOTIDE SEQUENCE [LARGE SCALE GENOMIC DNA]</scope>
    <source>
        <strain evidence="15 16">XOM25</strain>
    </source>
</reference>
<organism evidence="15 16">
    <name type="scientific">Thalassomonas viridans</name>
    <dbReference type="NCBI Taxonomy" id="137584"/>
    <lineage>
        <taxon>Bacteria</taxon>
        <taxon>Pseudomonadati</taxon>
        <taxon>Pseudomonadota</taxon>
        <taxon>Gammaproteobacteria</taxon>
        <taxon>Alteromonadales</taxon>
        <taxon>Colwelliaceae</taxon>
        <taxon>Thalassomonas</taxon>
    </lineage>
</organism>
<evidence type="ECO:0000256" key="13">
    <source>
        <dbReference type="PIRSR" id="PIRSR001589-3"/>
    </source>
</evidence>
<dbReference type="PANTHER" id="PTHR11772">
    <property type="entry name" value="ASPARAGINE SYNTHETASE"/>
    <property type="match status" value="1"/>
</dbReference>
<dbReference type="InterPro" id="IPR017932">
    <property type="entry name" value="GATase_2_dom"/>
</dbReference>
<dbReference type="NCBIfam" id="TIGR01536">
    <property type="entry name" value="asn_synth_AEB"/>
    <property type="match status" value="1"/>
</dbReference>
<comment type="catalytic activity">
    <reaction evidence="10">
        <text>L-aspartate + L-glutamine + ATP + H2O = L-asparagine + L-glutamate + AMP + diphosphate + H(+)</text>
        <dbReference type="Rhea" id="RHEA:12228"/>
        <dbReference type="ChEBI" id="CHEBI:15377"/>
        <dbReference type="ChEBI" id="CHEBI:15378"/>
        <dbReference type="ChEBI" id="CHEBI:29985"/>
        <dbReference type="ChEBI" id="CHEBI:29991"/>
        <dbReference type="ChEBI" id="CHEBI:30616"/>
        <dbReference type="ChEBI" id="CHEBI:33019"/>
        <dbReference type="ChEBI" id="CHEBI:58048"/>
        <dbReference type="ChEBI" id="CHEBI:58359"/>
        <dbReference type="ChEBI" id="CHEBI:456215"/>
        <dbReference type="EC" id="6.3.5.4"/>
    </reaction>
</comment>
<evidence type="ECO:0000256" key="11">
    <source>
        <dbReference type="PIRSR" id="PIRSR001589-1"/>
    </source>
</evidence>
<evidence type="ECO:0000313" key="16">
    <source>
        <dbReference type="Proteomes" id="UP000032352"/>
    </source>
</evidence>
<evidence type="ECO:0000256" key="6">
    <source>
        <dbReference type="ARBA" id="ARBA00022741"/>
    </source>
</evidence>
<evidence type="ECO:0000256" key="9">
    <source>
        <dbReference type="ARBA" id="ARBA00022962"/>
    </source>
</evidence>
<dbReference type="PANTHER" id="PTHR11772:SF2">
    <property type="entry name" value="ASPARAGINE SYNTHETASE [GLUTAMINE-HYDROLYZING]"/>
    <property type="match status" value="1"/>
</dbReference>
<keyword evidence="5 11" id="KW-0028">Amino-acid biosynthesis</keyword>
<dbReference type="KEGG" id="tvd:SG34_012595"/>
<keyword evidence="7 12" id="KW-0067">ATP-binding</keyword>
<keyword evidence="4 15" id="KW-0436">Ligase</keyword>
<gene>
    <name evidence="15" type="primary">asnB</name>
    <name evidence="15" type="ORF">SG34_012595</name>
</gene>
<dbReference type="NCBIfam" id="NF006949">
    <property type="entry name" value="PRK09431.1"/>
    <property type="match status" value="1"/>
</dbReference>
<feature type="domain" description="Glutamine amidotransferase type-2" evidence="14">
    <location>
        <begin position="2"/>
        <end position="186"/>
    </location>
</feature>
<evidence type="ECO:0000256" key="12">
    <source>
        <dbReference type="PIRSR" id="PIRSR001589-2"/>
    </source>
</evidence>
<evidence type="ECO:0000256" key="1">
    <source>
        <dbReference type="ARBA" id="ARBA00005187"/>
    </source>
</evidence>
<evidence type="ECO:0000256" key="10">
    <source>
        <dbReference type="ARBA" id="ARBA00048741"/>
    </source>
</evidence>